<comment type="caution">
    <text evidence="2">The sequence shown here is derived from an EMBL/GenBank/DDBJ whole genome shotgun (WGS) entry which is preliminary data.</text>
</comment>
<accession>A0ABU9IIA0</accession>
<evidence type="ECO:0000256" key="1">
    <source>
        <dbReference type="SAM" id="Coils"/>
    </source>
</evidence>
<feature type="coiled-coil region" evidence="1">
    <location>
        <begin position="199"/>
        <end position="226"/>
    </location>
</feature>
<gene>
    <name evidence="2" type="ORF">AAEO57_00140</name>
</gene>
<proteinExistence type="predicted"/>
<protein>
    <submittedName>
        <fullName evidence="2">Uncharacterized protein</fullName>
    </submittedName>
</protein>
<dbReference type="EMBL" id="JBBYHS010000001">
    <property type="protein sequence ID" value="MEL1252164.1"/>
    <property type="molecule type" value="Genomic_DNA"/>
</dbReference>
<evidence type="ECO:0000313" key="2">
    <source>
        <dbReference type="EMBL" id="MEL1252164.1"/>
    </source>
</evidence>
<reference evidence="2 3" key="1">
    <citation type="submission" date="2024-04" db="EMBL/GenBank/DDBJ databases">
        <title>Flavobacterium sp. DGU38 16S ribosomal RNA gene Genome sequencing and assembly.</title>
        <authorList>
            <person name="Park S."/>
        </authorList>
    </citation>
    <scope>NUCLEOTIDE SEQUENCE [LARGE SCALE GENOMIC DNA]</scope>
    <source>
        <strain evidence="2 3">DGU38</strain>
    </source>
</reference>
<sequence length="234" mass="27703">MEQSKHSEDEIIKLGKKLVKELNLEYSANTLARWMSHYLAELMQSIDETKTAEEKKILKKECCDVILKLWSQKETLPIRKPLGDLRPVIEILKTLKEKEQDSIFPRWLGRLQKLNGDNHWANFADVVVSNSDEIFEKIVKINLHKEILAKDEEWMKENKTFLSEEESEFLEIIDVLNKYKIEEGGIIDLNNFELSENNKEKLKFMFDEVEKLLDEQKEELLKIKNLYQLGDQNY</sequence>
<name>A0ABU9IIA0_9FLAO</name>
<keyword evidence="3" id="KW-1185">Reference proteome</keyword>
<keyword evidence="1" id="KW-0175">Coiled coil</keyword>
<dbReference type="RefSeq" id="WP_341688258.1">
    <property type="nucleotide sequence ID" value="NZ_JBBYHS010000001.1"/>
</dbReference>
<organism evidence="2 3">
    <name type="scientific">Flavobacterium calami</name>
    <dbReference type="NCBI Taxonomy" id="3139144"/>
    <lineage>
        <taxon>Bacteria</taxon>
        <taxon>Pseudomonadati</taxon>
        <taxon>Bacteroidota</taxon>
        <taxon>Flavobacteriia</taxon>
        <taxon>Flavobacteriales</taxon>
        <taxon>Flavobacteriaceae</taxon>
        <taxon>Flavobacterium</taxon>
    </lineage>
</organism>
<evidence type="ECO:0000313" key="3">
    <source>
        <dbReference type="Proteomes" id="UP001485226"/>
    </source>
</evidence>
<dbReference type="Proteomes" id="UP001485226">
    <property type="component" value="Unassembled WGS sequence"/>
</dbReference>